<dbReference type="GO" id="GO:0016747">
    <property type="term" value="F:acyltransferase activity, transferring groups other than amino-acyl groups"/>
    <property type="evidence" value="ECO:0007669"/>
    <property type="project" value="InterPro"/>
</dbReference>
<dbReference type="InterPro" id="IPR016181">
    <property type="entry name" value="Acyl_CoA_acyltransferase"/>
</dbReference>
<feature type="domain" description="N-acetyltransferase" evidence="3">
    <location>
        <begin position="20"/>
        <end position="158"/>
    </location>
</feature>
<proteinExistence type="predicted"/>
<dbReference type="PANTHER" id="PTHR43877">
    <property type="entry name" value="AMINOALKYLPHOSPHONATE N-ACETYLTRANSFERASE-RELATED-RELATED"/>
    <property type="match status" value="1"/>
</dbReference>
<dbReference type="PATRIC" id="fig|1352936.5.peg.803"/>
<evidence type="ECO:0000259" key="3">
    <source>
        <dbReference type="PROSITE" id="PS51186"/>
    </source>
</evidence>
<dbReference type="Gene3D" id="3.40.630.30">
    <property type="match status" value="1"/>
</dbReference>
<accession>V6KV38</accession>
<dbReference type="CDD" id="cd04301">
    <property type="entry name" value="NAT_SF"/>
    <property type="match status" value="2"/>
</dbReference>
<evidence type="ECO:0000256" key="2">
    <source>
        <dbReference type="ARBA" id="ARBA00023315"/>
    </source>
</evidence>
<comment type="caution">
    <text evidence="4">The sequence shown here is derived from an EMBL/GenBank/DDBJ whole genome shotgun (WGS) entry which is preliminary data.</text>
</comment>
<keyword evidence="1" id="KW-0808">Transferase</keyword>
<dbReference type="PROSITE" id="PS51186">
    <property type="entry name" value="GNAT"/>
    <property type="match status" value="2"/>
</dbReference>
<keyword evidence="2" id="KW-0012">Acyltransferase</keyword>
<dbReference type="EMBL" id="AWQX01000023">
    <property type="protein sequence ID" value="EST36017.1"/>
    <property type="molecule type" value="Genomic_DNA"/>
</dbReference>
<evidence type="ECO:0000313" key="5">
    <source>
        <dbReference type="Proteomes" id="UP000017984"/>
    </source>
</evidence>
<reference evidence="4 5" key="1">
    <citation type="journal article" date="2014" name="Genome Announc.">
        <title>Draft Genome Sequence of Streptomyces roseochromogenes subsp. oscitans DS 12.976, Producer of the Aminocoumarin Antibiotic Clorobiocin.</title>
        <authorList>
            <person name="Ruckert C."/>
            <person name="Kalinowski J."/>
            <person name="Heide L."/>
            <person name="Apel A.K."/>
        </authorList>
    </citation>
    <scope>NUCLEOTIDE SEQUENCE [LARGE SCALE GENOMIC DNA]</scope>
    <source>
        <strain evidence="4 5">DS 12.976</strain>
    </source>
</reference>
<dbReference type="SUPFAM" id="SSF55729">
    <property type="entry name" value="Acyl-CoA N-acyltransferases (Nat)"/>
    <property type="match status" value="2"/>
</dbReference>
<dbReference type="InterPro" id="IPR000182">
    <property type="entry name" value="GNAT_dom"/>
</dbReference>
<dbReference type="RefSeq" id="WP_023544757.1">
    <property type="nucleotide sequence ID" value="NZ_CM002285.1"/>
</dbReference>
<evidence type="ECO:0000256" key="1">
    <source>
        <dbReference type="ARBA" id="ARBA00022679"/>
    </source>
</evidence>
<gene>
    <name evidence="4" type="ORF">M878_03685</name>
</gene>
<dbReference type="AlphaFoldDB" id="V6KV38"/>
<dbReference type="HOGENOM" id="CLU_056890_2_0_11"/>
<sequence length="308" mass="33781">MTSVGARVSALRPPWLPAGYGCRAATTADVDAIHHLVAAYESALHGRPTTGADQLATELSLPGTLLVHDDAGRLVACCWVKGRRARLLVLPGHRERDLGSGLLDWAETRARRAGSDRLALTVSDADHAAIALLRTGGYSRLVTEWLLEIALPHEPDVPDPPAGITVRPFRHGDEQAAYQLTEDAFDEWQPRRKTYAEWARHTVERATFLPAASPVALAGDRMVGAVLSLDVPGHGEGYVERVAVRRDHRDRGIARTLLWEAFRAFHRRGRPACTLWTHSGTGALSLYVRLGMTVRRSSTVYCRALVTD</sequence>
<dbReference type="InterPro" id="IPR050832">
    <property type="entry name" value="Bact_Acetyltransf"/>
</dbReference>
<evidence type="ECO:0000313" key="4">
    <source>
        <dbReference type="EMBL" id="EST36017.1"/>
    </source>
</evidence>
<dbReference type="Proteomes" id="UP000017984">
    <property type="component" value="Chromosome"/>
</dbReference>
<organism evidence="4 5">
    <name type="scientific">Streptomyces roseochromogenus subsp. oscitans DS 12.976</name>
    <dbReference type="NCBI Taxonomy" id="1352936"/>
    <lineage>
        <taxon>Bacteria</taxon>
        <taxon>Bacillati</taxon>
        <taxon>Actinomycetota</taxon>
        <taxon>Actinomycetes</taxon>
        <taxon>Kitasatosporales</taxon>
        <taxon>Streptomycetaceae</taxon>
        <taxon>Streptomyces</taxon>
    </lineage>
</organism>
<keyword evidence="5" id="KW-1185">Reference proteome</keyword>
<dbReference type="PANTHER" id="PTHR43877:SF2">
    <property type="entry name" value="AMINOALKYLPHOSPHONATE N-ACETYLTRANSFERASE-RELATED"/>
    <property type="match status" value="1"/>
</dbReference>
<dbReference type="Pfam" id="PF00583">
    <property type="entry name" value="Acetyltransf_1"/>
    <property type="match status" value="2"/>
</dbReference>
<feature type="domain" description="N-acetyltransferase" evidence="3">
    <location>
        <begin position="164"/>
        <end position="308"/>
    </location>
</feature>
<name>V6KV38_STRRC</name>
<dbReference type="STRING" id="1352936.M878_03685"/>
<protein>
    <recommendedName>
        <fullName evidence="3">N-acetyltransferase domain-containing protein</fullName>
    </recommendedName>
</protein>